<dbReference type="Pfam" id="PF07690">
    <property type="entry name" value="MFS_1"/>
    <property type="match status" value="1"/>
</dbReference>
<evidence type="ECO:0000256" key="7">
    <source>
        <dbReference type="SAM" id="Phobius"/>
    </source>
</evidence>
<evidence type="ECO:0000313" key="9">
    <source>
        <dbReference type="EMBL" id="TWP54400.1"/>
    </source>
</evidence>
<proteinExistence type="predicted"/>
<dbReference type="PANTHER" id="PTHR43266:SF2">
    <property type="entry name" value="MAJOR FACILITATOR SUPERFAMILY (MFS) PROFILE DOMAIN-CONTAINING PROTEIN"/>
    <property type="match status" value="1"/>
</dbReference>
<evidence type="ECO:0000259" key="8">
    <source>
        <dbReference type="PROSITE" id="PS50850"/>
    </source>
</evidence>
<feature type="transmembrane region" description="Helical" evidence="7">
    <location>
        <begin position="37"/>
        <end position="61"/>
    </location>
</feature>
<dbReference type="GO" id="GO:0022857">
    <property type="term" value="F:transmembrane transporter activity"/>
    <property type="evidence" value="ECO:0007669"/>
    <property type="project" value="InterPro"/>
</dbReference>
<evidence type="ECO:0000256" key="1">
    <source>
        <dbReference type="ARBA" id="ARBA00004651"/>
    </source>
</evidence>
<dbReference type="AlphaFoldDB" id="A0A563F377"/>
<feature type="transmembrane region" description="Helical" evidence="7">
    <location>
        <begin position="333"/>
        <end position="352"/>
    </location>
</feature>
<sequence length="395" mass="40322">MPGPFRTLWTARIVSFVGDSLSLVALMLHVESTAGQAIALSMLLLAGDFVPSLLSPLAGAVSDRFDLKRVMITCELVQAGLVALIAFSLPALPLLLVLVALRAITGQIFLPASRAAVPALVPDADLPRANSLLGFGTNGAEVAGPLLAAALVPFTSIRGVLFVDAASFLLSAVLLSRLGSLPRVPDGETLVGQAKAGLRMLWRVPALRIIALGFCAVVFFNGIDDVALVKLAKDTFVAGDSAVGLLLAAVGIGLFSGYLLLARFSPPMAALLIAGFAISSVGNLLTGLAGAVAFAFAVQTVRGLGIAGMDVASNTLLQRLVPPAMLGRVFGNLYGAIGIAAAGSYIGGGFLLDATSPSTTFLVSGGLGTLATVVVALTLPRAVEYHEELGPLGRS</sequence>
<dbReference type="Proteomes" id="UP000316639">
    <property type="component" value="Unassembled WGS sequence"/>
</dbReference>
<name>A0A563F377_9PSEU</name>
<dbReference type="PANTHER" id="PTHR43266">
    <property type="entry name" value="MACROLIDE-EFFLUX PROTEIN"/>
    <property type="match status" value="1"/>
</dbReference>
<dbReference type="InterPro" id="IPR020846">
    <property type="entry name" value="MFS_dom"/>
</dbReference>
<keyword evidence="2" id="KW-0813">Transport</keyword>
<dbReference type="InterPro" id="IPR036259">
    <property type="entry name" value="MFS_trans_sf"/>
</dbReference>
<dbReference type="CDD" id="cd06173">
    <property type="entry name" value="MFS_MefA_like"/>
    <property type="match status" value="1"/>
</dbReference>
<protein>
    <submittedName>
        <fullName evidence="9">MFS transporter</fullName>
    </submittedName>
</protein>
<keyword evidence="6 7" id="KW-0472">Membrane</keyword>
<reference evidence="9 10" key="1">
    <citation type="submission" date="2019-07" db="EMBL/GenBank/DDBJ databases">
        <title>Lentzea xizangensis sp. nov., isolated from Qinghai-Tibetan Plateau Soils.</title>
        <authorList>
            <person name="Huang J."/>
        </authorList>
    </citation>
    <scope>NUCLEOTIDE SEQUENCE [LARGE SCALE GENOMIC DNA]</scope>
    <source>
        <strain evidence="9 10">FXJ1.1311</strain>
    </source>
</reference>
<keyword evidence="5 7" id="KW-1133">Transmembrane helix</keyword>
<organism evidence="9 10">
    <name type="scientific">Lentzea tibetensis</name>
    <dbReference type="NCBI Taxonomy" id="2591470"/>
    <lineage>
        <taxon>Bacteria</taxon>
        <taxon>Bacillati</taxon>
        <taxon>Actinomycetota</taxon>
        <taxon>Actinomycetes</taxon>
        <taxon>Pseudonocardiales</taxon>
        <taxon>Pseudonocardiaceae</taxon>
        <taxon>Lentzea</taxon>
    </lineage>
</organism>
<dbReference type="SUPFAM" id="SSF103473">
    <property type="entry name" value="MFS general substrate transporter"/>
    <property type="match status" value="1"/>
</dbReference>
<evidence type="ECO:0000256" key="2">
    <source>
        <dbReference type="ARBA" id="ARBA00022448"/>
    </source>
</evidence>
<evidence type="ECO:0000256" key="4">
    <source>
        <dbReference type="ARBA" id="ARBA00022692"/>
    </source>
</evidence>
<comment type="subcellular location">
    <subcellularLocation>
        <location evidence="1">Cell membrane</location>
        <topology evidence="1">Multi-pass membrane protein</topology>
    </subcellularLocation>
</comment>
<keyword evidence="4 7" id="KW-0812">Transmembrane</keyword>
<dbReference type="OrthoDB" id="4204059at2"/>
<accession>A0A563F377</accession>
<feature type="transmembrane region" description="Helical" evidence="7">
    <location>
        <begin position="243"/>
        <end position="262"/>
    </location>
</feature>
<evidence type="ECO:0000256" key="3">
    <source>
        <dbReference type="ARBA" id="ARBA00022475"/>
    </source>
</evidence>
<feature type="transmembrane region" description="Helical" evidence="7">
    <location>
        <begin position="205"/>
        <end position="223"/>
    </location>
</feature>
<evidence type="ECO:0000256" key="6">
    <source>
        <dbReference type="ARBA" id="ARBA00023136"/>
    </source>
</evidence>
<evidence type="ECO:0000313" key="10">
    <source>
        <dbReference type="Proteomes" id="UP000316639"/>
    </source>
</evidence>
<evidence type="ECO:0000256" key="5">
    <source>
        <dbReference type="ARBA" id="ARBA00022989"/>
    </source>
</evidence>
<dbReference type="EMBL" id="VOBR01000001">
    <property type="protein sequence ID" value="TWP54400.1"/>
    <property type="molecule type" value="Genomic_DNA"/>
</dbReference>
<feature type="transmembrane region" description="Helical" evidence="7">
    <location>
        <begin position="269"/>
        <end position="297"/>
    </location>
</feature>
<feature type="transmembrane region" description="Helical" evidence="7">
    <location>
        <begin position="81"/>
        <end position="104"/>
    </location>
</feature>
<dbReference type="InterPro" id="IPR011701">
    <property type="entry name" value="MFS"/>
</dbReference>
<dbReference type="PROSITE" id="PS50850">
    <property type="entry name" value="MFS"/>
    <property type="match status" value="1"/>
</dbReference>
<comment type="caution">
    <text evidence="9">The sequence shown here is derived from an EMBL/GenBank/DDBJ whole genome shotgun (WGS) entry which is preliminary data.</text>
</comment>
<keyword evidence="3" id="KW-1003">Cell membrane</keyword>
<dbReference type="Gene3D" id="1.20.1250.20">
    <property type="entry name" value="MFS general substrate transporter like domains"/>
    <property type="match status" value="2"/>
</dbReference>
<feature type="domain" description="Major facilitator superfamily (MFS) profile" evidence="8">
    <location>
        <begin position="206"/>
        <end position="395"/>
    </location>
</feature>
<dbReference type="GO" id="GO:0005886">
    <property type="term" value="C:plasma membrane"/>
    <property type="evidence" value="ECO:0007669"/>
    <property type="project" value="UniProtKB-SubCell"/>
</dbReference>
<keyword evidence="10" id="KW-1185">Reference proteome</keyword>
<feature type="transmembrane region" description="Helical" evidence="7">
    <location>
        <begin position="358"/>
        <end position="379"/>
    </location>
</feature>
<gene>
    <name evidence="9" type="ORF">FKR81_01805</name>
</gene>